<comment type="similarity">
    <text evidence="2">Belongs to the chromate ion transporter (CHR) (TC 2.A.51) family.</text>
</comment>
<name>A0A1M6LPS8_9CLOT</name>
<dbReference type="GO" id="GO:0005886">
    <property type="term" value="C:plasma membrane"/>
    <property type="evidence" value="ECO:0007669"/>
    <property type="project" value="UniProtKB-SubCell"/>
</dbReference>
<evidence type="ECO:0000256" key="4">
    <source>
        <dbReference type="ARBA" id="ARBA00022692"/>
    </source>
</evidence>
<organism evidence="8 9">
    <name type="scientific">Clostridium amylolyticum</name>
    <dbReference type="NCBI Taxonomy" id="1121298"/>
    <lineage>
        <taxon>Bacteria</taxon>
        <taxon>Bacillati</taxon>
        <taxon>Bacillota</taxon>
        <taxon>Clostridia</taxon>
        <taxon>Eubacteriales</taxon>
        <taxon>Clostridiaceae</taxon>
        <taxon>Clostridium</taxon>
    </lineage>
</organism>
<evidence type="ECO:0000256" key="2">
    <source>
        <dbReference type="ARBA" id="ARBA00005262"/>
    </source>
</evidence>
<dbReference type="STRING" id="1121298.SAMN05444401_3734"/>
<reference evidence="8 9" key="1">
    <citation type="submission" date="2016-11" db="EMBL/GenBank/DDBJ databases">
        <authorList>
            <person name="Jaros S."/>
            <person name="Januszkiewicz K."/>
            <person name="Wedrychowicz H."/>
        </authorList>
    </citation>
    <scope>NUCLEOTIDE SEQUENCE [LARGE SCALE GENOMIC DNA]</scope>
    <source>
        <strain evidence="8 9">DSM 21864</strain>
    </source>
</reference>
<evidence type="ECO:0000256" key="3">
    <source>
        <dbReference type="ARBA" id="ARBA00022475"/>
    </source>
</evidence>
<dbReference type="AlphaFoldDB" id="A0A1M6LPS8"/>
<dbReference type="GO" id="GO:0015109">
    <property type="term" value="F:chromate transmembrane transporter activity"/>
    <property type="evidence" value="ECO:0007669"/>
    <property type="project" value="InterPro"/>
</dbReference>
<evidence type="ECO:0000256" key="7">
    <source>
        <dbReference type="SAM" id="Phobius"/>
    </source>
</evidence>
<dbReference type="InterPro" id="IPR003370">
    <property type="entry name" value="Chromate_transpt"/>
</dbReference>
<feature type="transmembrane region" description="Helical" evidence="7">
    <location>
        <begin position="117"/>
        <end position="136"/>
    </location>
</feature>
<dbReference type="OrthoDB" id="9788907at2"/>
<evidence type="ECO:0000313" key="8">
    <source>
        <dbReference type="EMBL" id="SHJ73180.1"/>
    </source>
</evidence>
<evidence type="ECO:0000256" key="5">
    <source>
        <dbReference type="ARBA" id="ARBA00022989"/>
    </source>
</evidence>
<dbReference type="InterPro" id="IPR052518">
    <property type="entry name" value="CHR_Transporter"/>
</dbReference>
<dbReference type="EMBL" id="FQZO01000007">
    <property type="protein sequence ID" value="SHJ73180.1"/>
    <property type="molecule type" value="Genomic_DNA"/>
</dbReference>
<dbReference type="Proteomes" id="UP000184080">
    <property type="component" value="Unassembled WGS sequence"/>
</dbReference>
<feature type="transmembrane region" description="Helical" evidence="7">
    <location>
        <begin position="148"/>
        <end position="179"/>
    </location>
</feature>
<keyword evidence="5 7" id="KW-1133">Transmembrane helix</keyword>
<feature type="transmembrane region" description="Helical" evidence="7">
    <location>
        <begin position="85"/>
        <end position="105"/>
    </location>
</feature>
<dbReference type="Pfam" id="PF02417">
    <property type="entry name" value="Chromate_transp"/>
    <property type="match status" value="1"/>
</dbReference>
<dbReference type="PANTHER" id="PTHR43663">
    <property type="entry name" value="CHROMATE TRANSPORT PROTEIN-RELATED"/>
    <property type="match status" value="1"/>
</dbReference>
<sequence length="194" mass="21083">MNEKSQFRELWGIFLAFFKIGSFTFGGGYAMIPLIEKEVVDKKAWISKEDIIDVFAVAQSIPGAIAINSATLIGYKIKKKKGSYAATLGVILPSFLIILLIATVFSKFQDNIIVQNAFKGIRPAVVALIFIAAVNIGKTAIKDKISLVIALVAFTLILVFDVHAIFAVIGGAVVGLVLYKIPNNKSKYICNKDV</sequence>
<feature type="transmembrane region" description="Helical" evidence="7">
    <location>
        <begin position="52"/>
        <end position="73"/>
    </location>
</feature>
<comment type="subcellular location">
    <subcellularLocation>
        <location evidence="1">Cell membrane</location>
        <topology evidence="1">Multi-pass membrane protein</topology>
    </subcellularLocation>
</comment>
<keyword evidence="4 7" id="KW-0812">Transmembrane</keyword>
<keyword evidence="9" id="KW-1185">Reference proteome</keyword>
<dbReference type="PANTHER" id="PTHR43663:SF2">
    <property type="entry name" value="CHROMATE TRANSPORT PROTEIN-RELATED"/>
    <property type="match status" value="1"/>
</dbReference>
<proteinExistence type="inferred from homology"/>
<evidence type="ECO:0000256" key="6">
    <source>
        <dbReference type="ARBA" id="ARBA00023136"/>
    </source>
</evidence>
<evidence type="ECO:0000313" key="9">
    <source>
        <dbReference type="Proteomes" id="UP000184080"/>
    </source>
</evidence>
<evidence type="ECO:0000256" key="1">
    <source>
        <dbReference type="ARBA" id="ARBA00004651"/>
    </source>
</evidence>
<keyword evidence="6 7" id="KW-0472">Membrane</keyword>
<protein>
    <submittedName>
        <fullName evidence="8">Chromate transporter</fullName>
    </submittedName>
</protein>
<keyword evidence="3" id="KW-1003">Cell membrane</keyword>
<gene>
    <name evidence="8" type="ORF">SAMN05444401_3734</name>
</gene>
<dbReference type="RefSeq" id="WP_073010286.1">
    <property type="nucleotide sequence ID" value="NZ_FQZO01000007.1"/>
</dbReference>
<feature type="transmembrane region" description="Helical" evidence="7">
    <location>
        <begin position="12"/>
        <end position="32"/>
    </location>
</feature>
<accession>A0A1M6LPS8</accession>